<accession>A0A6D2HFM5</accession>
<proteinExistence type="predicted"/>
<comment type="caution">
    <text evidence="1">The sequence shown here is derived from an EMBL/GenBank/DDBJ whole genome shotgun (WGS) entry which is preliminary data.</text>
</comment>
<organism evidence="1 2">
    <name type="scientific">Microthlaspi erraticum</name>
    <dbReference type="NCBI Taxonomy" id="1685480"/>
    <lineage>
        <taxon>Eukaryota</taxon>
        <taxon>Viridiplantae</taxon>
        <taxon>Streptophyta</taxon>
        <taxon>Embryophyta</taxon>
        <taxon>Tracheophyta</taxon>
        <taxon>Spermatophyta</taxon>
        <taxon>Magnoliopsida</taxon>
        <taxon>eudicotyledons</taxon>
        <taxon>Gunneridae</taxon>
        <taxon>Pentapetalae</taxon>
        <taxon>rosids</taxon>
        <taxon>malvids</taxon>
        <taxon>Brassicales</taxon>
        <taxon>Brassicaceae</taxon>
        <taxon>Coluteocarpeae</taxon>
        <taxon>Microthlaspi</taxon>
    </lineage>
</organism>
<protein>
    <submittedName>
        <fullName evidence="1">Uncharacterized protein</fullName>
    </submittedName>
</protein>
<sequence length="73" mass="8590">MFRAVFVSNLIRSCSRVKHPIDRSARSLLSSEMVRLYSTEMEPQLSPDLIKIMDQRLSSIEREMLFFRGLLTR</sequence>
<keyword evidence="2" id="KW-1185">Reference proteome</keyword>
<evidence type="ECO:0000313" key="1">
    <source>
        <dbReference type="EMBL" id="CAA7013160.1"/>
    </source>
</evidence>
<dbReference type="OrthoDB" id="2019491at2759"/>
<dbReference type="Proteomes" id="UP000467841">
    <property type="component" value="Unassembled WGS sequence"/>
</dbReference>
<gene>
    <name evidence="1" type="ORF">MERR_LOCUS394</name>
</gene>
<dbReference type="AlphaFoldDB" id="A0A6D2HFM5"/>
<reference evidence="1" key="1">
    <citation type="submission" date="2020-01" db="EMBL/GenBank/DDBJ databases">
        <authorList>
            <person name="Mishra B."/>
        </authorList>
    </citation>
    <scope>NUCLEOTIDE SEQUENCE [LARGE SCALE GENOMIC DNA]</scope>
</reference>
<evidence type="ECO:0000313" key="2">
    <source>
        <dbReference type="Proteomes" id="UP000467841"/>
    </source>
</evidence>
<dbReference type="EMBL" id="CACVBM020000027">
    <property type="protein sequence ID" value="CAA7013160.1"/>
    <property type="molecule type" value="Genomic_DNA"/>
</dbReference>
<name>A0A6D2HFM5_9BRAS</name>